<accession>A0A1G4K0Z0</accession>
<keyword evidence="10" id="KW-1185">Reference proteome</keyword>
<dbReference type="Gene3D" id="2.60.120.260">
    <property type="entry name" value="Galactose-binding domain-like"/>
    <property type="match status" value="1"/>
</dbReference>
<evidence type="ECO:0000256" key="5">
    <source>
        <dbReference type="SAM" id="Coils"/>
    </source>
</evidence>
<reference evidence="10" key="1">
    <citation type="submission" date="2016-03" db="EMBL/GenBank/DDBJ databases">
        <authorList>
            <person name="Devillers Hugo."/>
        </authorList>
    </citation>
    <scope>NUCLEOTIDE SEQUENCE [LARGE SCALE GENOMIC DNA]</scope>
</reference>
<evidence type="ECO:0000313" key="10">
    <source>
        <dbReference type="Proteomes" id="UP000189911"/>
    </source>
</evidence>
<proteinExistence type="predicted"/>
<evidence type="ECO:0000256" key="1">
    <source>
        <dbReference type="ARBA" id="ARBA00004370"/>
    </source>
</evidence>
<feature type="region of interest" description="Disordered" evidence="6">
    <location>
        <begin position="22"/>
        <end position="51"/>
    </location>
</feature>
<dbReference type="InterPro" id="IPR045119">
    <property type="entry name" value="SUN1-5"/>
</dbReference>
<comment type="subcellular location">
    <subcellularLocation>
        <location evidence="1">Membrane</location>
    </subcellularLocation>
</comment>
<dbReference type="GO" id="GO:0043495">
    <property type="term" value="F:protein-membrane adaptor activity"/>
    <property type="evidence" value="ECO:0007669"/>
    <property type="project" value="TreeGrafter"/>
</dbReference>
<evidence type="ECO:0000256" key="2">
    <source>
        <dbReference type="ARBA" id="ARBA00022692"/>
    </source>
</evidence>
<evidence type="ECO:0000256" key="3">
    <source>
        <dbReference type="ARBA" id="ARBA00022989"/>
    </source>
</evidence>
<evidence type="ECO:0000259" key="8">
    <source>
        <dbReference type="PROSITE" id="PS51469"/>
    </source>
</evidence>
<feature type="region of interest" description="Disordered" evidence="6">
    <location>
        <begin position="603"/>
        <end position="644"/>
    </location>
</feature>
<dbReference type="PANTHER" id="PTHR12911:SF8">
    <property type="entry name" value="KLAROID PROTEIN-RELATED"/>
    <property type="match status" value="1"/>
</dbReference>
<dbReference type="OrthoDB" id="4065610at2759"/>
<keyword evidence="2 7" id="KW-0812">Transmembrane</keyword>
<keyword evidence="5" id="KW-0175">Coiled coil</keyword>
<dbReference type="InterPro" id="IPR012919">
    <property type="entry name" value="SUN_dom"/>
</dbReference>
<feature type="domain" description="SUN" evidence="8">
    <location>
        <begin position="384"/>
        <end position="580"/>
    </location>
</feature>
<dbReference type="Proteomes" id="UP000189911">
    <property type="component" value="Chromosome E"/>
</dbReference>
<sequence>METSIHSRSFYNAKMQDAYNQLLSERDDDRSVQFSVAGSEEDEDEFSDDISEDFSNDIMELSDRSSHGRSEVNDDYEQFKTSLMRDEWLELGEEEDDEDKDYTEEADRSFIMENDEPEVDVWMEDNTRSWQTAVPKARNIWALIAFVVLFLSFIWRPGFSSGGSMHSSLDTPVASSNAQLRAQLNSLYRELQDDRKTAKKELDNAIRLVILQVEKNLKKLLPRDLGSVQSQLQRLDTQVQDLSRTFSLNNVTEWQDSLVFELEHLLPEQIPVVLNNSTQALMVVPELHRYLAQIIPQVVNKTVSIESTKPFQYDTGQYVREILRDEYQYVDKSFFLKELDLALKSSKEDILREMESRISTLENVPQQYSNVLQRKLIHKIYNANQHQWQDDVDFATVAQGTRLLNHLCSTTFQGLQGIPPNGVTPLDLLADAQPAPSTYWLCSDKNSKQCAWAVRFAQPLYLTRIAYVHGRFTNNLHLMNSAPSTISVYVKLQSSSDSEFRRTAARNGHGATWAQDRSFIEIGSWNYDNSDPRIRQNFPLPPWFIQCKPQVRSLALVVRSNNGNAHYTALRKFVVNAVTAQDLQLSSTYVQSRQFEIPEYSSPLEDTERVRASQVAAWQQRNNPAHPGTNADVPSFGQDEFDEN</sequence>
<name>A0A1G4K0Z0_9SACH</name>
<dbReference type="Pfam" id="PF07738">
    <property type="entry name" value="Sad1_UNC"/>
    <property type="match status" value="1"/>
</dbReference>
<protein>
    <submittedName>
        <fullName evidence="9">LANO_0E15412g1_1</fullName>
    </submittedName>
</protein>
<keyword evidence="4 7" id="KW-0472">Membrane</keyword>
<evidence type="ECO:0000256" key="4">
    <source>
        <dbReference type="ARBA" id="ARBA00023136"/>
    </source>
</evidence>
<dbReference type="EMBL" id="LT598451">
    <property type="protein sequence ID" value="SCU97195.1"/>
    <property type="molecule type" value="Genomic_DNA"/>
</dbReference>
<feature type="transmembrane region" description="Helical" evidence="7">
    <location>
        <begin position="140"/>
        <end position="159"/>
    </location>
</feature>
<evidence type="ECO:0000313" key="9">
    <source>
        <dbReference type="EMBL" id="SCU97195.1"/>
    </source>
</evidence>
<feature type="coiled-coil region" evidence="5">
    <location>
        <begin position="177"/>
        <end position="245"/>
    </location>
</feature>
<gene>
    <name evidence="9" type="ORF">LANO_0E15412G</name>
</gene>
<dbReference type="PROSITE" id="PS51469">
    <property type="entry name" value="SUN"/>
    <property type="match status" value="1"/>
</dbReference>
<feature type="compositionally biased region" description="Acidic residues" evidence="6">
    <location>
        <begin position="39"/>
        <end position="51"/>
    </location>
</feature>
<evidence type="ECO:0000256" key="7">
    <source>
        <dbReference type="SAM" id="Phobius"/>
    </source>
</evidence>
<dbReference type="PANTHER" id="PTHR12911">
    <property type="entry name" value="SAD1/UNC-84-LIKE PROTEIN-RELATED"/>
    <property type="match status" value="1"/>
</dbReference>
<organism evidence="9 10">
    <name type="scientific">Lachancea nothofagi CBS 11611</name>
    <dbReference type="NCBI Taxonomy" id="1266666"/>
    <lineage>
        <taxon>Eukaryota</taxon>
        <taxon>Fungi</taxon>
        <taxon>Dikarya</taxon>
        <taxon>Ascomycota</taxon>
        <taxon>Saccharomycotina</taxon>
        <taxon>Saccharomycetes</taxon>
        <taxon>Saccharomycetales</taxon>
        <taxon>Saccharomycetaceae</taxon>
        <taxon>Lachancea</taxon>
    </lineage>
</organism>
<keyword evidence="3 7" id="KW-1133">Transmembrane helix</keyword>
<evidence type="ECO:0000256" key="6">
    <source>
        <dbReference type="SAM" id="MobiDB-lite"/>
    </source>
</evidence>
<dbReference type="GO" id="GO:0034993">
    <property type="term" value="C:meiotic nuclear membrane microtubule tethering complex"/>
    <property type="evidence" value="ECO:0007669"/>
    <property type="project" value="TreeGrafter"/>
</dbReference>
<dbReference type="AlphaFoldDB" id="A0A1G4K0Z0"/>